<keyword evidence="7" id="KW-1133">Transmembrane helix</keyword>
<keyword evidence="8 10" id="KW-0333">Golgi apparatus</keyword>
<dbReference type="PANTHER" id="PTHR11214:SF3">
    <property type="entry name" value="BETA-1,3-GALACTOSYLTRANSFERASE 6"/>
    <property type="match status" value="1"/>
</dbReference>
<gene>
    <name evidence="11" type="primary">ORF103575</name>
</gene>
<evidence type="ECO:0000256" key="4">
    <source>
        <dbReference type="ARBA" id="ARBA00022679"/>
    </source>
</evidence>
<reference evidence="11" key="1">
    <citation type="submission" date="2014-12" db="EMBL/GenBank/DDBJ databases">
        <title>Insight into the proteome of Arion vulgaris.</title>
        <authorList>
            <person name="Aradska J."/>
            <person name="Bulat T."/>
            <person name="Smidak R."/>
            <person name="Sarate P."/>
            <person name="Gangsoo J."/>
            <person name="Sialana F."/>
            <person name="Bilban M."/>
            <person name="Lubec G."/>
        </authorList>
    </citation>
    <scope>NUCLEOTIDE SEQUENCE</scope>
    <source>
        <tissue evidence="11">Skin</tissue>
    </source>
</reference>
<keyword evidence="6" id="KW-0735">Signal-anchor</keyword>
<dbReference type="EMBL" id="HACG01030367">
    <property type="protein sequence ID" value="CEK77232.1"/>
    <property type="molecule type" value="Transcribed_RNA"/>
</dbReference>
<dbReference type="InterPro" id="IPR002659">
    <property type="entry name" value="Glyco_trans_31"/>
</dbReference>
<dbReference type="PANTHER" id="PTHR11214">
    <property type="entry name" value="BETA-1,3-N-ACETYLGLUCOSAMINYLTRANSFERASE"/>
    <property type="match status" value="1"/>
</dbReference>
<dbReference type="GO" id="GO:0016758">
    <property type="term" value="F:hexosyltransferase activity"/>
    <property type="evidence" value="ECO:0007669"/>
    <property type="project" value="InterPro"/>
</dbReference>
<accession>A0A0B7A977</accession>
<evidence type="ECO:0000256" key="3">
    <source>
        <dbReference type="ARBA" id="ARBA00022676"/>
    </source>
</evidence>
<dbReference type="Gene3D" id="3.90.550.50">
    <property type="match status" value="1"/>
</dbReference>
<comment type="subcellular location">
    <subcellularLocation>
        <location evidence="1 10">Golgi apparatus membrane</location>
        <topology evidence="1 10">Single-pass type II membrane protein</topology>
    </subcellularLocation>
</comment>
<evidence type="ECO:0000256" key="6">
    <source>
        <dbReference type="ARBA" id="ARBA00022968"/>
    </source>
</evidence>
<evidence type="ECO:0000256" key="2">
    <source>
        <dbReference type="ARBA" id="ARBA00008661"/>
    </source>
</evidence>
<keyword evidence="5" id="KW-0812">Transmembrane</keyword>
<keyword evidence="4" id="KW-0808">Transferase</keyword>
<dbReference type="GO" id="GO:0006493">
    <property type="term" value="P:protein O-linked glycosylation"/>
    <property type="evidence" value="ECO:0007669"/>
    <property type="project" value="TreeGrafter"/>
</dbReference>
<evidence type="ECO:0000256" key="9">
    <source>
        <dbReference type="ARBA" id="ARBA00023136"/>
    </source>
</evidence>
<sequence length="412" mass="47697">MTVDNEKFQMLRSVQMTFVLLFLLCIMIFVCLFESSHPPVLIAVQTDPTIQEMLQTIQKQNERIEYMSKHPKVVFRCLDDESKIKYPRYASDDLTEIIMDTNDECGNSSITDAVVVVHTSADHFERRARFRKTYSNYSNTKPYRLKVVFLLGNVIDASLKIKLEIENRDYGDTVMGAFQDTYQNLTLKAVMGYRWLTSMCPDVKLLIKIDDDVFFDVRKFFTNYWQKAPKTAKKHSIHCLVWRNAHVGRTGKWKVEKNLFANASYPFPYCAGFFVLVTGDLIRNMYQRGKSIDFFWIDDVFLYGMVPEIIKGVNFFQLGGGRKALTQVYKTYKVCRASKGTDSCPYWATLTDGEKEFDVEYTALFTPISLPIQTTFNKTQVVQNSQLNVHIGAQKQEQSLRIVNKENLPKIV</sequence>
<evidence type="ECO:0000256" key="7">
    <source>
        <dbReference type="ARBA" id="ARBA00022989"/>
    </source>
</evidence>
<dbReference type="EC" id="2.4.1.-" evidence="10"/>
<keyword evidence="9" id="KW-0472">Membrane</keyword>
<evidence type="ECO:0000313" key="11">
    <source>
        <dbReference type="EMBL" id="CEK77232.1"/>
    </source>
</evidence>
<dbReference type="GO" id="GO:0000139">
    <property type="term" value="C:Golgi membrane"/>
    <property type="evidence" value="ECO:0007669"/>
    <property type="project" value="UniProtKB-SubCell"/>
</dbReference>
<evidence type="ECO:0000256" key="10">
    <source>
        <dbReference type="RuleBase" id="RU363063"/>
    </source>
</evidence>
<name>A0A0B7A977_9EUPU</name>
<evidence type="ECO:0000256" key="8">
    <source>
        <dbReference type="ARBA" id="ARBA00023034"/>
    </source>
</evidence>
<dbReference type="Pfam" id="PF01762">
    <property type="entry name" value="Galactosyl_T"/>
    <property type="match status" value="1"/>
</dbReference>
<dbReference type="AlphaFoldDB" id="A0A0B7A977"/>
<evidence type="ECO:0000256" key="1">
    <source>
        <dbReference type="ARBA" id="ARBA00004323"/>
    </source>
</evidence>
<protein>
    <recommendedName>
        <fullName evidence="10">Hexosyltransferase</fullName>
        <ecNumber evidence="10">2.4.1.-</ecNumber>
    </recommendedName>
</protein>
<organism evidence="11">
    <name type="scientific">Arion vulgaris</name>
    <dbReference type="NCBI Taxonomy" id="1028688"/>
    <lineage>
        <taxon>Eukaryota</taxon>
        <taxon>Metazoa</taxon>
        <taxon>Spiralia</taxon>
        <taxon>Lophotrochozoa</taxon>
        <taxon>Mollusca</taxon>
        <taxon>Gastropoda</taxon>
        <taxon>Heterobranchia</taxon>
        <taxon>Euthyneura</taxon>
        <taxon>Panpulmonata</taxon>
        <taxon>Eupulmonata</taxon>
        <taxon>Stylommatophora</taxon>
        <taxon>Helicina</taxon>
        <taxon>Arionoidea</taxon>
        <taxon>Arionidae</taxon>
        <taxon>Arion</taxon>
    </lineage>
</organism>
<comment type="similarity">
    <text evidence="2 10">Belongs to the glycosyltransferase 31 family.</text>
</comment>
<evidence type="ECO:0000256" key="5">
    <source>
        <dbReference type="ARBA" id="ARBA00022692"/>
    </source>
</evidence>
<proteinExistence type="inferred from homology"/>
<keyword evidence="3 10" id="KW-0328">Glycosyltransferase</keyword>